<dbReference type="InterPro" id="IPR001610">
    <property type="entry name" value="PAC"/>
</dbReference>
<dbReference type="SUPFAM" id="SSF81606">
    <property type="entry name" value="PP2C-like"/>
    <property type="match status" value="1"/>
</dbReference>
<name>A0A402CTX8_9BACT</name>
<protein>
    <submittedName>
        <fullName evidence="2">Uncharacterized protein</fullName>
    </submittedName>
</protein>
<dbReference type="SMART" id="SM00331">
    <property type="entry name" value="PP2C_SIG"/>
    <property type="match status" value="1"/>
</dbReference>
<dbReference type="Gene3D" id="3.30.450.20">
    <property type="entry name" value="PAS domain"/>
    <property type="match status" value="4"/>
</dbReference>
<dbReference type="Pfam" id="PF01590">
    <property type="entry name" value="GAF"/>
    <property type="match status" value="1"/>
</dbReference>
<dbReference type="KEGG" id="ccot:CCAX7_008310"/>
<gene>
    <name evidence="2" type="ORF">CCAX7_008310</name>
</gene>
<dbReference type="PANTHER" id="PTHR43156:SF2">
    <property type="entry name" value="STAGE II SPORULATION PROTEIN E"/>
    <property type="match status" value="1"/>
</dbReference>
<dbReference type="PANTHER" id="PTHR43156">
    <property type="entry name" value="STAGE II SPORULATION PROTEIN E-RELATED"/>
    <property type="match status" value="1"/>
</dbReference>
<dbReference type="InterPro" id="IPR029016">
    <property type="entry name" value="GAF-like_dom_sf"/>
</dbReference>
<dbReference type="InterPro" id="IPR003018">
    <property type="entry name" value="GAF"/>
</dbReference>
<dbReference type="Proteomes" id="UP000287394">
    <property type="component" value="Chromosome"/>
</dbReference>
<dbReference type="Pfam" id="PF08447">
    <property type="entry name" value="PAS_3"/>
    <property type="match status" value="1"/>
</dbReference>
<evidence type="ECO:0000313" key="3">
    <source>
        <dbReference type="Proteomes" id="UP000287394"/>
    </source>
</evidence>
<dbReference type="InterPro" id="IPR000014">
    <property type="entry name" value="PAS"/>
</dbReference>
<dbReference type="SMART" id="SM00086">
    <property type="entry name" value="PAC"/>
    <property type="match status" value="3"/>
</dbReference>
<dbReference type="InterPro" id="IPR013655">
    <property type="entry name" value="PAS_fold_3"/>
</dbReference>
<dbReference type="CDD" id="cd00130">
    <property type="entry name" value="PAS"/>
    <property type="match status" value="2"/>
</dbReference>
<dbReference type="SMART" id="SM00065">
    <property type="entry name" value="GAF"/>
    <property type="match status" value="2"/>
</dbReference>
<dbReference type="PROSITE" id="PS50113">
    <property type="entry name" value="PAC"/>
    <property type="match status" value="3"/>
</dbReference>
<dbReference type="Pfam" id="PF13426">
    <property type="entry name" value="PAS_9"/>
    <property type="match status" value="1"/>
</dbReference>
<dbReference type="EMBL" id="AP025739">
    <property type="protein sequence ID" value="BDI28780.1"/>
    <property type="molecule type" value="Genomic_DNA"/>
</dbReference>
<sequence>MNPEEFSGKTADGGGARSPGGSVPHSQAASYPLHAILSALTDQIFVVNRQGRHLFANAAGAAALKCDPGEIIGKTGAELGLPPNLVAMIEESCGHAFASRQTVHEMAILETPAGPVELAFTFSPILPSDGSPPNELVVTIREAAQDQEAVEQLWARVHQLHHIIDAAPTLIAYIDRDERYLFSNTSYAGWFGKRPQDIYGLAVSEVVEPALYDRLREHLQAALRGEYVSYERQWRALDGALRTLHVVYVPEVDALGDVLGFVAVVNDITDRAKIGEALRQSELQYRLLAETIPHIVWMTDPGGVMQYLNHRWTDYTGHHFQDASQAQEVAAFIHPEDLPALDAAWAAAAHTLSPFRTEYRLRGADGQYRWFLVHGSPLVDSKGAITRWFGTSTDIHEQKRANEEQAFMADLIDRLRRHPGDPEELLWQVVNAVGRHLKVARCTYAEIDVARDLVYGYRDYRDGYSVGATGEFPLSRFGPGPLAALMSGETSVNPDVTTSPITPGDYGKVFTQIGIHAYITIPMMKDGVPVSTLSVLSAAPREWTAREIALLEEVAERTWFAVENARLNRAAQDELKERRRAEAEILRLNDELRRRVTQFETLFDVIPIPIGVSFDPECQVINVNKVLSEILAIPVDQNASLTAPLEERPTGYKMLHQGVEIPGEDLPMQNAMRQNNTVRDVEFDIVRADGAVFNLLGYATPFHDGAGRVTGGVGAFVDITERKRAQEQLEASYAREVLLNQIGQAARVSTDPDVVQEKTLETLGQGLGVDRAFLSFVDSAHDVIRTGQDWRAGGIPSIAGEYSLSAHKFVLDEIYRQYSTITINDVRQAGLTPTTAAAFQSAGTKAFISVPFFDDTRLTAFLTVAMSSRERVWTRDEVSIVETAATQVRLAVESARINQREHTIAATLQEALQPSIPQNVYGLDVGSYYKAALQESRIGGDFYDLFAIDEHTHAVVIGDVSGKGLAAAAQVATVRNMLRCVLYGKQSLVEAITDLNETLTTRELLSGFVTLFVGLYDANTGVLTYVSCGHEPALARRAETGVTERLTSPAPPLGVSETAVYQEQTARLHAGDALVLYTDGISEAGPTRQDLLNTRGIIELLNATPSDAGAVAIAQQIIAGVEKHAQGRQRDDICLLVLVARSTTH</sequence>
<dbReference type="InterPro" id="IPR035965">
    <property type="entry name" value="PAS-like_dom_sf"/>
</dbReference>
<evidence type="ECO:0000256" key="1">
    <source>
        <dbReference type="ARBA" id="ARBA00022801"/>
    </source>
</evidence>
<organism evidence="2 3">
    <name type="scientific">Capsulimonas corticalis</name>
    <dbReference type="NCBI Taxonomy" id="2219043"/>
    <lineage>
        <taxon>Bacteria</taxon>
        <taxon>Bacillati</taxon>
        <taxon>Armatimonadota</taxon>
        <taxon>Armatimonadia</taxon>
        <taxon>Capsulimonadales</taxon>
        <taxon>Capsulimonadaceae</taxon>
        <taxon>Capsulimonas</taxon>
    </lineage>
</organism>
<dbReference type="Gene3D" id="3.30.450.40">
    <property type="match status" value="2"/>
</dbReference>
<keyword evidence="3" id="KW-1185">Reference proteome</keyword>
<dbReference type="RefSeq" id="WP_119320840.1">
    <property type="nucleotide sequence ID" value="NZ_AP025739.1"/>
</dbReference>
<dbReference type="NCBIfam" id="TIGR00229">
    <property type="entry name" value="sensory_box"/>
    <property type="match status" value="3"/>
</dbReference>
<dbReference type="InterPro" id="IPR013656">
    <property type="entry name" value="PAS_4"/>
</dbReference>
<dbReference type="Pfam" id="PF08448">
    <property type="entry name" value="PAS_4"/>
    <property type="match status" value="2"/>
</dbReference>
<dbReference type="InterPro" id="IPR052016">
    <property type="entry name" value="Bact_Sigma-Reg"/>
</dbReference>
<dbReference type="SMART" id="SM00091">
    <property type="entry name" value="PAS"/>
    <property type="match status" value="3"/>
</dbReference>
<accession>A0A402CTX8</accession>
<keyword evidence="1" id="KW-0378">Hydrolase</keyword>
<dbReference type="SUPFAM" id="SSF55781">
    <property type="entry name" value="GAF domain-like"/>
    <property type="match status" value="2"/>
</dbReference>
<proteinExistence type="predicted"/>
<dbReference type="InterPro" id="IPR000700">
    <property type="entry name" value="PAS-assoc_C"/>
</dbReference>
<dbReference type="InterPro" id="IPR001932">
    <property type="entry name" value="PPM-type_phosphatase-like_dom"/>
</dbReference>
<dbReference type="OrthoDB" id="163538at2"/>
<dbReference type="Gene3D" id="3.60.40.10">
    <property type="entry name" value="PPM-type phosphatase domain"/>
    <property type="match status" value="1"/>
</dbReference>
<dbReference type="FunFam" id="3.30.450.20:FF:000099">
    <property type="entry name" value="Sensory box sensor histidine kinase"/>
    <property type="match status" value="1"/>
</dbReference>
<dbReference type="Pfam" id="PF07228">
    <property type="entry name" value="SpoIIE"/>
    <property type="match status" value="1"/>
</dbReference>
<evidence type="ECO:0000313" key="2">
    <source>
        <dbReference type="EMBL" id="BDI28780.1"/>
    </source>
</evidence>
<reference evidence="2 3" key="1">
    <citation type="journal article" date="2019" name="Int. J. Syst. Evol. Microbiol.">
        <title>Capsulimonas corticalis gen. nov., sp. nov., an aerobic capsulated bacterium, of a novel bacterial order, Capsulimonadales ord. nov., of the class Armatimonadia of the phylum Armatimonadetes.</title>
        <authorList>
            <person name="Li J."/>
            <person name="Kudo C."/>
            <person name="Tonouchi A."/>
        </authorList>
    </citation>
    <scope>NUCLEOTIDE SEQUENCE [LARGE SCALE GENOMIC DNA]</scope>
    <source>
        <strain evidence="2 3">AX-7</strain>
    </source>
</reference>
<dbReference type="Pfam" id="PF13185">
    <property type="entry name" value="GAF_2"/>
    <property type="match status" value="1"/>
</dbReference>
<dbReference type="GO" id="GO:0016791">
    <property type="term" value="F:phosphatase activity"/>
    <property type="evidence" value="ECO:0007669"/>
    <property type="project" value="TreeGrafter"/>
</dbReference>
<dbReference type="InterPro" id="IPR036457">
    <property type="entry name" value="PPM-type-like_dom_sf"/>
</dbReference>
<dbReference type="SUPFAM" id="SSF55785">
    <property type="entry name" value="PYP-like sensor domain (PAS domain)"/>
    <property type="match status" value="4"/>
</dbReference>
<dbReference type="AlphaFoldDB" id="A0A402CTX8"/>
<dbReference type="PROSITE" id="PS50112">
    <property type="entry name" value="PAS"/>
    <property type="match status" value="2"/>
</dbReference>